<comment type="caution">
    <text evidence="1">The sequence shown here is derived from an EMBL/GenBank/DDBJ whole genome shotgun (WGS) entry which is preliminary data.</text>
</comment>
<reference evidence="1 2" key="1">
    <citation type="submission" date="2020-09" db="EMBL/GenBank/DDBJ databases">
        <title>De no assembly of potato wild relative species, Solanum commersonii.</title>
        <authorList>
            <person name="Cho K."/>
        </authorList>
    </citation>
    <scope>NUCLEOTIDE SEQUENCE [LARGE SCALE GENOMIC DNA]</scope>
    <source>
        <strain evidence="1">LZ3.2</strain>
        <tissue evidence="1">Leaf</tissue>
    </source>
</reference>
<evidence type="ECO:0000313" key="1">
    <source>
        <dbReference type="EMBL" id="KAG5608283.1"/>
    </source>
</evidence>
<dbReference type="Proteomes" id="UP000824120">
    <property type="component" value="Chromosome 4"/>
</dbReference>
<keyword evidence="2" id="KW-1185">Reference proteome</keyword>
<dbReference type="EMBL" id="JACXVP010000004">
    <property type="protein sequence ID" value="KAG5608283.1"/>
    <property type="molecule type" value="Genomic_DNA"/>
</dbReference>
<protein>
    <submittedName>
        <fullName evidence="1">Uncharacterized protein</fullName>
    </submittedName>
</protein>
<evidence type="ECO:0000313" key="2">
    <source>
        <dbReference type="Proteomes" id="UP000824120"/>
    </source>
</evidence>
<name>A0A9J5Z5L1_SOLCO</name>
<proteinExistence type="predicted"/>
<dbReference type="AlphaFoldDB" id="A0A9J5Z5L1"/>
<gene>
    <name evidence="1" type="ORF">H5410_019564</name>
</gene>
<accession>A0A9J5Z5L1</accession>
<organism evidence="1 2">
    <name type="scientific">Solanum commersonii</name>
    <name type="common">Commerson's wild potato</name>
    <name type="synonym">Commerson's nightshade</name>
    <dbReference type="NCBI Taxonomy" id="4109"/>
    <lineage>
        <taxon>Eukaryota</taxon>
        <taxon>Viridiplantae</taxon>
        <taxon>Streptophyta</taxon>
        <taxon>Embryophyta</taxon>
        <taxon>Tracheophyta</taxon>
        <taxon>Spermatophyta</taxon>
        <taxon>Magnoliopsida</taxon>
        <taxon>eudicotyledons</taxon>
        <taxon>Gunneridae</taxon>
        <taxon>Pentapetalae</taxon>
        <taxon>asterids</taxon>
        <taxon>lamiids</taxon>
        <taxon>Solanales</taxon>
        <taxon>Solanaceae</taxon>
        <taxon>Solanoideae</taxon>
        <taxon>Solaneae</taxon>
        <taxon>Solanum</taxon>
    </lineage>
</organism>
<sequence>MLRWIWGHTSDKIRNKATWDKRRHTNALVRRNERLTIVNVSIGIGRLKSRGKKMKVDLPIIMYYGPREP</sequence>